<keyword evidence="3" id="KW-1185">Reference proteome</keyword>
<comment type="caution">
    <text evidence="2">The sequence shown here is derived from an EMBL/GenBank/DDBJ whole genome shotgun (WGS) entry which is preliminary data.</text>
</comment>
<dbReference type="Proteomes" id="UP001501323">
    <property type="component" value="Unassembled WGS sequence"/>
</dbReference>
<feature type="compositionally biased region" description="Basic and acidic residues" evidence="1">
    <location>
        <begin position="61"/>
        <end position="72"/>
    </location>
</feature>
<feature type="compositionally biased region" description="Polar residues" evidence="1">
    <location>
        <begin position="42"/>
        <end position="54"/>
    </location>
</feature>
<proteinExistence type="predicted"/>
<evidence type="ECO:0000256" key="1">
    <source>
        <dbReference type="SAM" id="MobiDB-lite"/>
    </source>
</evidence>
<name>A0ABP9DNS5_9GAMM</name>
<feature type="compositionally biased region" description="Basic residues" evidence="1">
    <location>
        <begin position="98"/>
        <end position="108"/>
    </location>
</feature>
<reference evidence="3" key="1">
    <citation type="journal article" date="2019" name="Int. J. Syst. Evol. Microbiol.">
        <title>The Global Catalogue of Microorganisms (GCM) 10K type strain sequencing project: providing services to taxonomists for standard genome sequencing and annotation.</title>
        <authorList>
            <consortium name="The Broad Institute Genomics Platform"/>
            <consortium name="The Broad Institute Genome Sequencing Center for Infectious Disease"/>
            <person name="Wu L."/>
            <person name="Ma J."/>
        </authorList>
    </citation>
    <scope>NUCLEOTIDE SEQUENCE [LARGE SCALE GENOMIC DNA]</scope>
    <source>
        <strain evidence="3">JCM 18392</strain>
    </source>
</reference>
<dbReference type="EMBL" id="BAABJY010000001">
    <property type="protein sequence ID" value="GAA4854704.1"/>
    <property type="molecule type" value="Genomic_DNA"/>
</dbReference>
<accession>A0ABP9DNS5</accession>
<gene>
    <name evidence="2" type="ORF">GCM10023332_02840</name>
</gene>
<feature type="region of interest" description="Disordered" evidence="1">
    <location>
        <begin position="87"/>
        <end position="108"/>
    </location>
</feature>
<evidence type="ECO:0000313" key="3">
    <source>
        <dbReference type="Proteomes" id="UP001501323"/>
    </source>
</evidence>
<feature type="region of interest" description="Disordered" evidence="1">
    <location>
        <begin position="20"/>
        <end position="72"/>
    </location>
</feature>
<protein>
    <submittedName>
        <fullName evidence="2">Uncharacterized protein</fullName>
    </submittedName>
</protein>
<evidence type="ECO:0000313" key="2">
    <source>
        <dbReference type="EMBL" id="GAA4854704.1"/>
    </source>
</evidence>
<sequence length="108" mass="11365">MQPTLISTAVPEVCETGWVESGRNTGIPGPISPSLAGKCGSNPRQASLSRQPGEQTMHPGIKGEDDAPGPDDRAICRLLTHGIAAAVPEAEDKDGHGHAVRQRRARHT</sequence>
<organism evidence="2 3">
    <name type="scientific">Luteimonas vadosa</name>
    <dbReference type="NCBI Taxonomy" id="1165507"/>
    <lineage>
        <taxon>Bacteria</taxon>
        <taxon>Pseudomonadati</taxon>
        <taxon>Pseudomonadota</taxon>
        <taxon>Gammaproteobacteria</taxon>
        <taxon>Lysobacterales</taxon>
        <taxon>Lysobacteraceae</taxon>
        <taxon>Luteimonas</taxon>
    </lineage>
</organism>